<evidence type="ECO:0000256" key="2">
    <source>
        <dbReference type="SAM" id="SignalP"/>
    </source>
</evidence>
<dbReference type="Proteomes" id="UP000887575">
    <property type="component" value="Unassembled WGS sequence"/>
</dbReference>
<feature type="compositionally biased region" description="Polar residues" evidence="1">
    <location>
        <begin position="94"/>
        <end position="103"/>
    </location>
</feature>
<protein>
    <submittedName>
        <fullName evidence="4">Uncharacterized protein</fullName>
    </submittedName>
</protein>
<proteinExistence type="predicted"/>
<keyword evidence="2" id="KW-0732">Signal</keyword>
<name>A0AAF3FSR8_9BILA</name>
<accession>A0AAF3FSR8</accession>
<keyword evidence="3" id="KW-1185">Reference proteome</keyword>
<dbReference type="AlphaFoldDB" id="A0AAF3FSR8"/>
<feature type="compositionally biased region" description="Polar residues" evidence="1">
    <location>
        <begin position="117"/>
        <end position="132"/>
    </location>
</feature>
<evidence type="ECO:0000313" key="3">
    <source>
        <dbReference type="Proteomes" id="UP000887575"/>
    </source>
</evidence>
<feature type="compositionally biased region" description="Low complexity" evidence="1">
    <location>
        <begin position="104"/>
        <end position="116"/>
    </location>
</feature>
<sequence length="449" mass="49232">MLSAIVLATIATHALAQSSSINPITTQGLSLTSAQQLGANQFAYPNYNGQLGLNGQLSGNQNYPFNILNGQQQPGSSIYGNQLGYPNTQNQWPFGSQLGNPLNQQGQYPTQQQQYPFGNQNLPFRSQNQSPFGTQQQYPFGAQQQYPGGQNQSPFGTQQQYPFGAQQQYPFGTQQQYPGGQNQFPFTGNQNQYPQLGFGMNGWQGQQQQGTIGSGLNGFPSSQNFECLLPNSAFNPNCQNGNGMIGAQSGICTRQAQCSGGQVCCGQSQNTQSPLSSAIFPQVIGRCQITCPIGQTPLMLNSADECFSCVSANDWTYFANRINGLKYLALNERPPLAPMSCVLDPMKSYADRAAVACPGKCFKFTSATIKSDGGIELFLLRGCYERLVNSSNHPPPNDDRCYQSPDHYTHEIGTEYHSQCFCKGFMCNSSKNIDFFKFTTILLFFIYIL</sequence>
<organism evidence="3 4">
    <name type="scientific">Mesorhabditis belari</name>
    <dbReference type="NCBI Taxonomy" id="2138241"/>
    <lineage>
        <taxon>Eukaryota</taxon>
        <taxon>Metazoa</taxon>
        <taxon>Ecdysozoa</taxon>
        <taxon>Nematoda</taxon>
        <taxon>Chromadorea</taxon>
        <taxon>Rhabditida</taxon>
        <taxon>Rhabditina</taxon>
        <taxon>Rhabditomorpha</taxon>
        <taxon>Rhabditoidea</taxon>
        <taxon>Rhabditidae</taxon>
        <taxon>Mesorhabditinae</taxon>
        <taxon>Mesorhabditis</taxon>
    </lineage>
</organism>
<reference evidence="4" key="1">
    <citation type="submission" date="2024-02" db="UniProtKB">
        <authorList>
            <consortium name="WormBaseParasite"/>
        </authorList>
    </citation>
    <scope>IDENTIFICATION</scope>
</reference>
<dbReference type="WBParaSite" id="MBELARI_LOCUS9851">
    <property type="protein sequence ID" value="MBELARI_LOCUS9851"/>
    <property type="gene ID" value="MBELARI_LOCUS9851"/>
</dbReference>
<feature type="signal peptide" evidence="2">
    <location>
        <begin position="1"/>
        <end position="16"/>
    </location>
</feature>
<feature type="chain" id="PRO_5042183933" evidence="2">
    <location>
        <begin position="17"/>
        <end position="449"/>
    </location>
</feature>
<evidence type="ECO:0000313" key="4">
    <source>
        <dbReference type="WBParaSite" id="MBELARI_LOCUS9851"/>
    </source>
</evidence>
<feature type="region of interest" description="Disordered" evidence="1">
    <location>
        <begin position="94"/>
        <end position="160"/>
    </location>
</feature>
<feature type="compositionally biased region" description="Low complexity" evidence="1">
    <location>
        <begin position="133"/>
        <end position="150"/>
    </location>
</feature>
<evidence type="ECO:0000256" key="1">
    <source>
        <dbReference type="SAM" id="MobiDB-lite"/>
    </source>
</evidence>